<comment type="cofactor">
    <cofactor evidence="1">
        <name>Mg(2+)</name>
        <dbReference type="ChEBI" id="CHEBI:18420"/>
    </cofactor>
</comment>
<dbReference type="InterPro" id="IPR000160">
    <property type="entry name" value="GGDEF_dom"/>
</dbReference>
<dbReference type="PANTHER" id="PTHR46663:SF3">
    <property type="entry name" value="SLL0267 PROTEIN"/>
    <property type="match status" value="1"/>
</dbReference>
<evidence type="ECO:0000313" key="4">
    <source>
        <dbReference type="EMBL" id="PPI83809.1"/>
    </source>
</evidence>
<dbReference type="GO" id="GO:0003824">
    <property type="term" value="F:catalytic activity"/>
    <property type="evidence" value="ECO:0007669"/>
    <property type="project" value="UniProtKB-ARBA"/>
</dbReference>
<evidence type="ECO:0000259" key="2">
    <source>
        <dbReference type="PROSITE" id="PS50112"/>
    </source>
</evidence>
<dbReference type="InterPro" id="IPR029016">
    <property type="entry name" value="GAF-like_dom_sf"/>
</dbReference>
<dbReference type="Gene3D" id="3.30.450.40">
    <property type="match status" value="1"/>
</dbReference>
<sequence length="441" mass="49286">MTIDLNALYPKLVNLILDTIFVVDESGQIVFVSEACLQLLGYSSAEMIGTPLLDYIHPEDQERTLVAARRVMSGHTHTDFENRYLHRDGHAVHILWSARWSEEDRLRIAVARDVTALRRGDQTRNALYRISEAAHEAETLRDLCDGVHSIIGELFPESDLYLGFNQSRSGRLSSPDWRTDSGWIDWQVTPVSALEDVINTRKSLMAARDPVHPGLGMHTRTGSEVANWLAVPLVFHESVLGVLVIERATMAVSYDEADKSLLEFVATQVAAVVERKRAEENLRFLAHHDGLTGLTNRSLFYDRLETALRSASRNEGRLALLYLDVNDFKQINDTLGHEAGDQLLIEMAQRLRDCTREADTVARMGGDEFTVLLTDVHGRESVENAMVKIRDMLSLPVVLGGKTVRVSCSIGSAMYPKDGETARLLVSKADTAMYASKRQAQ</sequence>
<dbReference type="SMART" id="SM00065">
    <property type="entry name" value="GAF"/>
    <property type="match status" value="1"/>
</dbReference>
<dbReference type="Pfam" id="PF08447">
    <property type="entry name" value="PAS_3"/>
    <property type="match status" value="1"/>
</dbReference>
<feature type="domain" description="PAS" evidence="2">
    <location>
        <begin position="5"/>
        <end position="75"/>
    </location>
</feature>
<dbReference type="InterPro" id="IPR000014">
    <property type="entry name" value="PAS"/>
</dbReference>
<dbReference type="InterPro" id="IPR035965">
    <property type="entry name" value="PAS-like_dom_sf"/>
</dbReference>
<dbReference type="InterPro" id="IPR029787">
    <property type="entry name" value="Nucleotide_cyclase"/>
</dbReference>
<keyword evidence="5" id="KW-1185">Reference proteome</keyword>
<dbReference type="RefSeq" id="WP_104322171.1">
    <property type="nucleotide sequence ID" value="NZ_PSSX01000010.1"/>
</dbReference>
<dbReference type="FunFam" id="3.30.70.270:FF:000001">
    <property type="entry name" value="Diguanylate cyclase domain protein"/>
    <property type="match status" value="1"/>
</dbReference>
<dbReference type="Pfam" id="PF01590">
    <property type="entry name" value="GAF"/>
    <property type="match status" value="1"/>
</dbReference>
<dbReference type="SMART" id="SM00267">
    <property type="entry name" value="GGDEF"/>
    <property type="match status" value="1"/>
</dbReference>
<dbReference type="SMART" id="SM00091">
    <property type="entry name" value="PAS"/>
    <property type="match status" value="1"/>
</dbReference>
<evidence type="ECO:0000256" key="1">
    <source>
        <dbReference type="ARBA" id="ARBA00001946"/>
    </source>
</evidence>
<dbReference type="Pfam" id="PF00990">
    <property type="entry name" value="GGDEF"/>
    <property type="match status" value="1"/>
</dbReference>
<dbReference type="InterPro" id="IPR052163">
    <property type="entry name" value="DGC-Regulatory_Protein"/>
</dbReference>
<gene>
    <name evidence="4" type="ORF">KEHDKFFH_12185</name>
</gene>
<dbReference type="NCBIfam" id="TIGR00254">
    <property type="entry name" value="GGDEF"/>
    <property type="match status" value="1"/>
</dbReference>
<dbReference type="AlphaFoldDB" id="A0A2S5Z8S8"/>
<dbReference type="Gene3D" id="3.30.70.270">
    <property type="match status" value="1"/>
</dbReference>
<comment type="caution">
    <text evidence="4">The sequence shown here is derived from an EMBL/GenBank/DDBJ whole genome shotgun (WGS) entry which is preliminary data.</text>
</comment>
<proteinExistence type="predicted"/>
<organism evidence="4 5">
    <name type="scientific">Marinobacter maroccanus</name>
    <dbReference type="NCBI Taxonomy" id="2055143"/>
    <lineage>
        <taxon>Bacteria</taxon>
        <taxon>Pseudomonadati</taxon>
        <taxon>Pseudomonadota</taxon>
        <taxon>Gammaproteobacteria</taxon>
        <taxon>Pseudomonadales</taxon>
        <taxon>Marinobacteraceae</taxon>
        <taxon>Marinobacter</taxon>
    </lineage>
</organism>
<dbReference type="InterPro" id="IPR043128">
    <property type="entry name" value="Rev_trsase/Diguanyl_cyclase"/>
</dbReference>
<protein>
    <submittedName>
        <fullName evidence="4">Sensor domain-containing diguanylate cyclase</fullName>
    </submittedName>
</protein>
<dbReference type="CDD" id="cd01949">
    <property type="entry name" value="GGDEF"/>
    <property type="match status" value="1"/>
</dbReference>
<dbReference type="SUPFAM" id="SSF55785">
    <property type="entry name" value="PYP-like sensor domain (PAS domain)"/>
    <property type="match status" value="1"/>
</dbReference>
<dbReference type="SUPFAM" id="SSF55781">
    <property type="entry name" value="GAF domain-like"/>
    <property type="match status" value="1"/>
</dbReference>
<evidence type="ECO:0000313" key="5">
    <source>
        <dbReference type="Proteomes" id="UP000239917"/>
    </source>
</evidence>
<evidence type="ECO:0000259" key="3">
    <source>
        <dbReference type="PROSITE" id="PS50887"/>
    </source>
</evidence>
<dbReference type="NCBIfam" id="TIGR00229">
    <property type="entry name" value="sensory_box"/>
    <property type="match status" value="1"/>
</dbReference>
<dbReference type="InterPro" id="IPR003018">
    <property type="entry name" value="GAF"/>
</dbReference>
<dbReference type="OrthoDB" id="766410at2"/>
<feature type="domain" description="GGDEF" evidence="3">
    <location>
        <begin position="316"/>
        <end position="441"/>
    </location>
</feature>
<dbReference type="Proteomes" id="UP000239917">
    <property type="component" value="Unassembled WGS sequence"/>
</dbReference>
<dbReference type="InterPro" id="IPR013655">
    <property type="entry name" value="PAS_fold_3"/>
</dbReference>
<reference evidence="4 5" key="1">
    <citation type="submission" date="2018-01" db="EMBL/GenBank/DDBJ databases">
        <title>Complete genome sequences of the type strains of Marinobacter flavimaris and Marinobacter maroccanus.</title>
        <authorList>
            <person name="Palau M."/>
            <person name="Boujida N."/>
            <person name="Manresa A."/>
            <person name="Minana-Galbis D."/>
        </authorList>
    </citation>
    <scope>NUCLEOTIDE SEQUENCE [LARGE SCALE GENOMIC DNA]</scope>
    <source>
        <strain evidence="4 5">N4</strain>
    </source>
</reference>
<dbReference type="CDD" id="cd00130">
    <property type="entry name" value="PAS"/>
    <property type="match status" value="1"/>
</dbReference>
<dbReference type="PROSITE" id="PS50887">
    <property type="entry name" value="GGDEF"/>
    <property type="match status" value="1"/>
</dbReference>
<dbReference type="PROSITE" id="PS50112">
    <property type="entry name" value="PAS"/>
    <property type="match status" value="1"/>
</dbReference>
<dbReference type="Gene3D" id="3.30.450.20">
    <property type="entry name" value="PAS domain"/>
    <property type="match status" value="1"/>
</dbReference>
<accession>A0A2S5Z8S8</accession>
<name>A0A2S5Z8S8_9GAMM</name>
<dbReference type="EMBL" id="PSSX01000010">
    <property type="protein sequence ID" value="PPI83809.1"/>
    <property type="molecule type" value="Genomic_DNA"/>
</dbReference>
<dbReference type="SUPFAM" id="SSF55073">
    <property type="entry name" value="Nucleotide cyclase"/>
    <property type="match status" value="1"/>
</dbReference>
<dbReference type="PANTHER" id="PTHR46663">
    <property type="entry name" value="DIGUANYLATE CYCLASE DGCT-RELATED"/>
    <property type="match status" value="1"/>
</dbReference>